<keyword evidence="2" id="KW-0479">Metal-binding</keyword>
<evidence type="ECO:0000256" key="1">
    <source>
        <dbReference type="ARBA" id="ARBA00010587"/>
    </source>
</evidence>
<dbReference type="EMBL" id="PGTO01000003">
    <property type="protein sequence ID" value="RAU23053.1"/>
    <property type="molecule type" value="Genomic_DNA"/>
</dbReference>
<reference evidence="5 6" key="1">
    <citation type="submission" date="2017-11" db="EMBL/GenBank/DDBJ databases">
        <title>Draft genome sequence of magnetotactic bacterium Magnetospirillum kuznetsovii LBB-42.</title>
        <authorList>
            <person name="Grouzdev D.S."/>
            <person name="Rysina M.S."/>
            <person name="Baslerov R.V."/>
            <person name="Koziaeva V."/>
        </authorList>
    </citation>
    <scope>NUCLEOTIDE SEQUENCE [LARGE SCALE GENOMIC DNA]</scope>
    <source>
        <strain evidence="5 6">LBB-42</strain>
    </source>
</reference>
<dbReference type="OrthoDB" id="7305302at2"/>
<gene>
    <name evidence="5" type="ORF">CU669_05320</name>
</gene>
<evidence type="ECO:0000313" key="5">
    <source>
        <dbReference type="EMBL" id="RAU23053.1"/>
    </source>
</evidence>
<dbReference type="InterPro" id="IPR035938">
    <property type="entry name" value="Hemerythrin-like_sf"/>
</dbReference>
<protein>
    <recommendedName>
        <fullName evidence="4">Hemerythrin-like domain-containing protein</fullName>
    </recommendedName>
</protein>
<proteinExistence type="inferred from homology"/>
<dbReference type="InterPro" id="IPR012312">
    <property type="entry name" value="Hemerythrin-like"/>
</dbReference>
<dbReference type="NCBIfam" id="TIGR02481">
    <property type="entry name" value="hemeryth_dom"/>
    <property type="match status" value="1"/>
</dbReference>
<dbReference type="CDD" id="cd12107">
    <property type="entry name" value="Hemerythrin"/>
    <property type="match status" value="1"/>
</dbReference>
<keyword evidence="3" id="KW-0408">Iron</keyword>
<evidence type="ECO:0000259" key="4">
    <source>
        <dbReference type="Pfam" id="PF01814"/>
    </source>
</evidence>
<evidence type="ECO:0000256" key="2">
    <source>
        <dbReference type="ARBA" id="ARBA00022723"/>
    </source>
</evidence>
<dbReference type="NCBIfam" id="NF033749">
    <property type="entry name" value="bact_hemeryth"/>
    <property type="match status" value="1"/>
</dbReference>
<comment type="caution">
    <text evidence="5">The sequence shown here is derived from an EMBL/GenBank/DDBJ whole genome shotgun (WGS) entry which is preliminary data.</text>
</comment>
<dbReference type="GO" id="GO:0046872">
    <property type="term" value="F:metal ion binding"/>
    <property type="evidence" value="ECO:0007669"/>
    <property type="project" value="UniProtKB-KW"/>
</dbReference>
<dbReference type="Gene3D" id="1.20.120.50">
    <property type="entry name" value="Hemerythrin-like"/>
    <property type="match status" value="1"/>
</dbReference>
<dbReference type="PANTHER" id="PTHR37164:SF1">
    <property type="entry name" value="BACTERIOHEMERYTHRIN"/>
    <property type="match status" value="1"/>
</dbReference>
<evidence type="ECO:0000313" key="6">
    <source>
        <dbReference type="Proteomes" id="UP000251075"/>
    </source>
</evidence>
<name>A0A364P165_9PROT</name>
<organism evidence="5 6">
    <name type="scientific">Paramagnetospirillum kuznetsovii</name>
    <dbReference type="NCBI Taxonomy" id="2053833"/>
    <lineage>
        <taxon>Bacteria</taxon>
        <taxon>Pseudomonadati</taxon>
        <taxon>Pseudomonadota</taxon>
        <taxon>Alphaproteobacteria</taxon>
        <taxon>Rhodospirillales</taxon>
        <taxon>Magnetospirillaceae</taxon>
        <taxon>Paramagnetospirillum</taxon>
    </lineage>
</organism>
<evidence type="ECO:0000256" key="3">
    <source>
        <dbReference type="ARBA" id="ARBA00023004"/>
    </source>
</evidence>
<comment type="similarity">
    <text evidence="1">Belongs to the hemerythrin family.</text>
</comment>
<dbReference type="PANTHER" id="PTHR37164">
    <property type="entry name" value="BACTERIOHEMERYTHRIN"/>
    <property type="match status" value="1"/>
</dbReference>
<dbReference type="Pfam" id="PF01814">
    <property type="entry name" value="Hemerythrin"/>
    <property type="match status" value="1"/>
</dbReference>
<dbReference type="Proteomes" id="UP000251075">
    <property type="component" value="Unassembled WGS sequence"/>
</dbReference>
<dbReference type="InterPro" id="IPR012827">
    <property type="entry name" value="Hemerythrin_metal-bd"/>
</dbReference>
<sequence>MEALIRCMMAAGPPANRPPHMAEAAGLVVLSLMKPSLDTNEMEIGRRRRQPTPLRARPEAGVDDETWRVPRMPIVWRDQMNVGIPEIDADHRHLISIANEFEGAVRRGAGQADELSIRSTLRQMQHYARDHFAREERMQEKMGYDGLAENKIQHAMLLRSLNDFIVLFSDGRLGPPAEATEKMTAFLNRWLVDHILKIDLKMKGKITP</sequence>
<dbReference type="SUPFAM" id="SSF47188">
    <property type="entry name" value="Hemerythrin-like"/>
    <property type="match status" value="1"/>
</dbReference>
<dbReference type="InterPro" id="IPR050669">
    <property type="entry name" value="Hemerythrin"/>
</dbReference>
<keyword evidence="6" id="KW-1185">Reference proteome</keyword>
<accession>A0A364P165</accession>
<feature type="domain" description="Hemerythrin-like" evidence="4">
    <location>
        <begin position="83"/>
        <end position="205"/>
    </location>
</feature>
<dbReference type="AlphaFoldDB" id="A0A364P165"/>